<gene>
    <name evidence="1" type="ORF">M8523_16865</name>
</gene>
<protein>
    <submittedName>
        <fullName evidence="1">Uncharacterized protein</fullName>
    </submittedName>
</protein>
<dbReference type="AlphaFoldDB" id="A0AA42CNS3"/>
<name>A0AA42CNS3_9HYPH</name>
<keyword evidence="2" id="KW-1185">Reference proteome</keyword>
<evidence type="ECO:0000313" key="2">
    <source>
        <dbReference type="Proteomes" id="UP001165667"/>
    </source>
</evidence>
<dbReference type="RefSeq" id="WP_282586066.1">
    <property type="nucleotide sequence ID" value="NZ_JAMOIM010000011.1"/>
</dbReference>
<organism evidence="1 2">
    <name type="scientific">Lichenifustis flavocetrariae</name>
    <dbReference type="NCBI Taxonomy" id="2949735"/>
    <lineage>
        <taxon>Bacteria</taxon>
        <taxon>Pseudomonadati</taxon>
        <taxon>Pseudomonadota</taxon>
        <taxon>Alphaproteobacteria</taxon>
        <taxon>Hyphomicrobiales</taxon>
        <taxon>Lichenihabitantaceae</taxon>
        <taxon>Lichenifustis</taxon>
    </lineage>
</organism>
<reference evidence="1" key="1">
    <citation type="submission" date="2022-05" db="EMBL/GenBank/DDBJ databases">
        <authorList>
            <person name="Pankratov T."/>
        </authorList>
    </citation>
    <scope>NUCLEOTIDE SEQUENCE</scope>
    <source>
        <strain evidence="1">BP6-180914</strain>
    </source>
</reference>
<accession>A0AA42CNS3</accession>
<comment type="caution">
    <text evidence="1">The sequence shown here is derived from an EMBL/GenBank/DDBJ whole genome shotgun (WGS) entry which is preliminary data.</text>
</comment>
<evidence type="ECO:0000313" key="1">
    <source>
        <dbReference type="EMBL" id="MCW6509692.1"/>
    </source>
</evidence>
<dbReference type="EMBL" id="JAMOIM010000011">
    <property type="protein sequence ID" value="MCW6509692.1"/>
    <property type="molecule type" value="Genomic_DNA"/>
</dbReference>
<sequence length="157" mass="17588">MEERKCLISKQDELLRDYAGLSISDMLKDFDASEPPHFKEAAAIIRAVQNAVECFDGKLLEQIDLKEYLRGLLSERLGRGPSNQSINRKHAVRQTWGHQTSKGVKVLRILAMVGVHKVVAPQSSPKKVVATRKIPDELIHQITNMSQAEALEFLSAD</sequence>
<proteinExistence type="predicted"/>
<dbReference type="Proteomes" id="UP001165667">
    <property type="component" value="Unassembled WGS sequence"/>
</dbReference>